<dbReference type="AlphaFoldDB" id="A0A150J3I9"/>
<dbReference type="Proteomes" id="UP000075398">
    <property type="component" value="Unassembled WGS sequence"/>
</dbReference>
<feature type="transmembrane region" description="Helical" evidence="1">
    <location>
        <begin position="90"/>
        <end position="116"/>
    </location>
</feature>
<name>A0A150J3I9_9EURY</name>
<reference evidence="2 3" key="1">
    <citation type="journal article" date="2016" name="ISME J.">
        <title>Chasing the elusive Euryarchaeota class WSA2: genomes reveal a uniquely fastidious methyl-reducing methanogen.</title>
        <authorList>
            <person name="Nobu M.K."/>
            <person name="Narihiro T."/>
            <person name="Kuroda K."/>
            <person name="Mei R."/>
            <person name="Liu W.T."/>
        </authorList>
    </citation>
    <scope>NUCLEOTIDE SEQUENCE [LARGE SCALE GENOMIC DNA]</scope>
    <source>
        <strain evidence="2">U1lsi0528_Bin055</strain>
    </source>
</reference>
<feature type="transmembrane region" description="Helical" evidence="1">
    <location>
        <begin position="122"/>
        <end position="145"/>
    </location>
</feature>
<evidence type="ECO:0000313" key="3">
    <source>
        <dbReference type="Proteomes" id="UP000075398"/>
    </source>
</evidence>
<dbReference type="EMBL" id="LNGC01000047">
    <property type="protein sequence ID" value="KYC51779.1"/>
    <property type="molecule type" value="Genomic_DNA"/>
</dbReference>
<dbReference type="PANTHER" id="PTHR36007:SF2">
    <property type="entry name" value="TRANSPORT PROTEIN-RELATED"/>
    <property type="match status" value="1"/>
</dbReference>
<keyword evidence="1" id="KW-1133">Transmembrane helix</keyword>
<keyword evidence="1" id="KW-0472">Membrane</keyword>
<keyword evidence="1" id="KW-0812">Transmembrane</keyword>
<dbReference type="InterPro" id="IPR009577">
    <property type="entry name" value="Sm_multidrug_ex"/>
</dbReference>
<dbReference type="PANTHER" id="PTHR36007">
    <property type="entry name" value="TRANSPORT PROTEIN-RELATED"/>
    <property type="match status" value="1"/>
</dbReference>
<evidence type="ECO:0000313" key="2">
    <source>
        <dbReference type="EMBL" id="KYC51779.1"/>
    </source>
</evidence>
<proteinExistence type="predicted"/>
<sequence length="156" mass="17450">MDPYLYVFLISIVPWLELRGSIPIGIIMGLDITKVFLVSLLGGILVIPALFIFLDHIFPIARRINIIDRLYLIWEARVHKKYEKYSDWEMLGLMFFVAVPLPGTGVYTGTFLAFLLGLNRKWSFLAIALGAAIAGIIVSLISVGLKSNMVYLGGLF</sequence>
<accession>A0A150J3I9</accession>
<feature type="transmembrane region" description="Helical" evidence="1">
    <location>
        <begin position="35"/>
        <end position="54"/>
    </location>
</feature>
<organism evidence="2 3">
    <name type="scientific">Candidatus Methanofastidiosum methylothiophilum</name>
    <dbReference type="NCBI Taxonomy" id="1705564"/>
    <lineage>
        <taxon>Archaea</taxon>
        <taxon>Methanobacteriati</taxon>
        <taxon>Methanobacteriota</taxon>
        <taxon>Stenosarchaea group</taxon>
        <taxon>Candidatus Methanofastidiosia</taxon>
        <taxon>Candidatus Methanofastidiosales</taxon>
        <taxon>Candidatus Methanofastidiosaceae</taxon>
        <taxon>Candidatus Methanofastidiosum</taxon>
    </lineage>
</organism>
<comment type="caution">
    <text evidence="2">The sequence shown here is derived from an EMBL/GenBank/DDBJ whole genome shotgun (WGS) entry which is preliminary data.</text>
</comment>
<dbReference type="Pfam" id="PF06695">
    <property type="entry name" value="Sm_multidrug_ex"/>
    <property type="match status" value="1"/>
</dbReference>
<evidence type="ECO:0000256" key="1">
    <source>
        <dbReference type="SAM" id="Phobius"/>
    </source>
</evidence>
<protein>
    <submittedName>
        <fullName evidence="2">Putative small multi-drug export protein</fullName>
    </submittedName>
</protein>
<gene>
    <name evidence="2" type="ORF">AMQ22_01173</name>
</gene>
<feature type="transmembrane region" description="Helical" evidence="1">
    <location>
        <begin position="7"/>
        <end position="29"/>
    </location>
</feature>